<dbReference type="Proteomes" id="UP001148662">
    <property type="component" value="Unassembled WGS sequence"/>
</dbReference>
<protein>
    <submittedName>
        <fullName evidence="1">Uncharacterized protein</fullName>
    </submittedName>
</protein>
<proteinExistence type="predicted"/>
<evidence type="ECO:0000313" key="1">
    <source>
        <dbReference type="EMBL" id="KAJ3556653.1"/>
    </source>
</evidence>
<reference evidence="1" key="1">
    <citation type="submission" date="2022-07" db="EMBL/GenBank/DDBJ databases">
        <title>Genome Sequence of Phlebia brevispora.</title>
        <authorList>
            <person name="Buettner E."/>
        </authorList>
    </citation>
    <scope>NUCLEOTIDE SEQUENCE</scope>
    <source>
        <strain evidence="1">MPL23</strain>
    </source>
</reference>
<comment type="caution">
    <text evidence="1">The sequence shown here is derived from an EMBL/GenBank/DDBJ whole genome shotgun (WGS) entry which is preliminary data.</text>
</comment>
<evidence type="ECO:0000313" key="2">
    <source>
        <dbReference type="Proteomes" id="UP001148662"/>
    </source>
</evidence>
<keyword evidence="2" id="KW-1185">Reference proteome</keyword>
<gene>
    <name evidence="1" type="ORF">NM688_g1902</name>
</gene>
<accession>A0ACC1TAS6</accession>
<organism evidence="1 2">
    <name type="scientific">Phlebia brevispora</name>
    <dbReference type="NCBI Taxonomy" id="194682"/>
    <lineage>
        <taxon>Eukaryota</taxon>
        <taxon>Fungi</taxon>
        <taxon>Dikarya</taxon>
        <taxon>Basidiomycota</taxon>
        <taxon>Agaricomycotina</taxon>
        <taxon>Agaricomycetes</taxon>
        <taxon>Polyporales</taxon>
        <taxon>Meruliaceae</taxon>
        <taxon>Phlebia</taxon>
    </lineage>
</organism>
<name>A0ACC1TAS6_9APHY</name>
<sequence>MASTMLSVIYGQLSLTSHSSSCFKLPLLQSESSEHDEAAKAMHTRSAGMSGICAGKDTTNQSMFIDFAMMLWAFDFEKAVGEDRLPITHLSTDCIDQSILSQPVPFKCPFKPRPPEITPVIHTAAAFTINRMVFEVQEISRRKEKASASFALHKAYHERLRTVWCTDGANWQYDLRHSSRRHLLQAAYDIYGDQYLSPPFNLRRSFSRRGLAKFVLQQLPFRADDRHFPEMQALRGRHSHASTTRTGCGSDEIDEVRNALYVKPSVKSDARALPRSPAMWLDFIARRVLWSTRSHTCELYMAQLLCWTQH</sequence>
<dbReference type="EMBL" id="JANHOG010000223">
    <property type="protein sequence ID" value="KAJ3556653.1"/>
    <property type="molecule type" value="Genomic_DNA"/>
</dbReference>